<reference evidence="1" key="1">
    <citation type="submission" date="2022-12" db="EMBL/GenBank/DDBJ databases">
        <authorList>
            <person name="Alioto T."/>
            <person name="Alioto T."/>
            <person name="Gomez Garrido J."/>
        </authorList>
    </citation>
    <scope>NUCLEOTIDE SEQUENCE</scope>
</reference>
<dbReference type="EMBL" id="OX395128">
    <property type="protein sequence ID" value="CAI5769506.1"/>
    <property type="molecule type" value="Genomic_DNA"/>
</dbReference>
<dbReference type="Proteomes" id="UP001178461">
    <property type="component" value="Chromosome 3"/>
</dbReference>
<gene>
    <name evidence="1" type="ORF">PODLI_1B024349</name>
</gene>
<accession>A0AA35K0E7</accession>
<keyword evidence="2" id="KW-1185">Reference proteome</keyword>
<protein>
    <submittedName>
        <fullName evidence="1">Uncharacterized protein</fullName>
    </submittedName>
</protein>
<sequence length="60" mass="6747">NTVGECKLVGKLWSFQHENVSESLSSITKNSNPLKLGFDCLNQQSMKPINIQHEVGYILK</sequence>
<evidence type="ECO:0000313" key="2">
    <source>
        <dbReference type="Proteomes" id="UP001178461"/>
    </source>
</evidence>
<dbReference type="AlphaFoldDB" id="A0AA35K0E7"/>
<organism evidence="1 2">
    <name type="scientific">Podarcis lilfordi</name>
    <name type="common">Lilford's wall lizard</name>
    <dbReference type="NCBI Taxonomy" id="74358"/>
    <lineage>
        <taxon>Eukaryota</taxon>
        <taxon>Metazoa</taxon>
        <taxon>Chordata</taxon>
        <taxon>Craniata</taxon>
        <taxon>Vertebrata</taxon>
        <taxon>Euteleostomi</taxon>
        <taxon>Lepidosauria</taxon>
        <taxon>Squamata</taxon>
        <taxon>Bifurcata</taxon>
        <taxon>Unidentata</taxon>
        <taxon>Episquamata</taxon>
        <taxon>Laterata</taxon>
        <taxon>Lacertibaenia</taxon>
        <taxon>Lacertidae</taxon>
        <taxon>Podarcis</taxon>
    </lineage>
</organism>
<feature type="non-terminal residue" evidence="1">
    <location>
        <position position="60"/>
    </location>
</feature>
<feature type="non-terminal residue" evidence="1">
    <location>
        <position position="1"/>
    </location>
</feature>
<name>A0AA35K0E7_9SAUR</name>
<proteinExistence type="predicted"/>
<evidence type="ECO:0000313" key="1">
    <source>
        <dbReference type="EMBL" id="CAI5769506.1"/>
    </source>
</evidence>